<gene>
    <name evidence="1" type="ORF">RRG08_016214</name>
</gene>
<sequence>MNYGMGESSNSNKLYSSVFGRVFAQQARKQVQPAMREVARDCECGKLCKINLGHEGKVNLWPAIVPDGGSCQMKGCGWLPPPSLYTQPLTSYCP</sequence>
<dbReference type="EMBL" id="JAWDGP010003560">
    <property type="protein sequence ID" value="KAK3773111.1"/>
    <property type="molecule type" value="Genomic_DNA"/>
</dbReference>
<evidence type="ECO:0000313" key="1">
    <source>
        <dbReference type="EMBL" id="KAK3773111.1"/>
    </source>
</evidence>
<comment type="caution">
    <text evidence="1">The sequence shown here is derived from an EMBL/GenBank/DDBJ whole genome shotgun (WGS) entry which is preliminary data.</text>
</comment>
<proteinExistence type="predicted"/>
<name>A0AAE0ZQF6_9GAST</name>
<organism evidence="1 2">
    <name type="scientific">Elysia crispata</name>
    <name type="common">lettuce slug</name>
    <dbReference type="NCBI Taxonomy" id="231223"/>
    <lineage>
        <taxon>Eukaryota</taxon>
        <taxon>Metazoa</taxon>
        <taxon>Spiralia</taxon>
        <taxon>Lophotrochozoa</taxon>
        <taxon>Mollusca</taxon>
        <taxon>Gastropoda</taxon>
        <taxon>Heterobranchia</taxon>
        <taxon>Euthyneura</taxon>
        <taxon>Panpulmonata</taxon>
        <taxon>Sacoglossa</taxon>
        <taxon>Placobranchoidea</taxon>
        <taxon>Plakobranchidae</taxon>
        <taxon>Elysia</taxon>
    </lineage>
</organism>
<reference evidence="1" key="1">
    <citation type="journal article" date="2023" name="G3 (Bethesda)">
        <title>A reference genome for the long-term kleptoplast-retaining sea slug Elysia crispata morphotype clarki.</title>
        <authorList>
            <person name="Eastman K.E."/>
            <person name="Pendleton A.L."/>
            <person name="Shaikh M.A."/>
            <person name="Suttiyut T."/>
            <person name="Ogas R."/>
            <person name="Tomko P."/>
            <person name="Gavelis G."/>
            <person name="Widhalm J.R."/>
            <person name="Wisecaver J.H."/>
        </authorList>
    </citation>
    <scope>NUCLEOTIDE SEQUENCE</scope>
    <source>
        <strain evidence="1">ECLA1</strain>
    </source>
</reference>
<dbReference type="AlphaFoldDB" id="A0AAE0ZQF6"/>
<protein>
    <submittedName>
        <fullName evidence="1">Uncharacterized protein</fullName>
    </submittedName>
</protein>
<accession>A0AAE0ZQF6</accession>
<evidence type="ECO:0000313" key="2">
    <source>
        <dbReference type="Proteomes" id="UP001283361"/>
    </source>
</evidence>
<dbReference type="Proteomes" id="UP001283361">
    <property type="component" value="Unassembled WGS sequence"/>
</dbReference>
<keyword evidence="2" id="KW-1185">Reference proteome</keyword>